<evidence type="ECO:0000313" key="8">
    <source>
        <dbReference type="EnsemblPlants" id="cds.evm.model.04.1716"/>
    </source>
</evidence>
<evidence type="ECO:0000256" key="2">
    <source>
        <dbReference type="ARBA" id="ARBA00011177"/>
    </source>
</evidence>
<proteinExistence type="inferred from homology"/>
<dbReference type="Proteomes" id="UP000596661">
    <property type="component" value="Chromosome 4"/>
</dbReference>
<feature type="domain" description="Cyclin C-terminal" evidence="7">
    <location>
        <begin position="199"/>
        <end position="320"/>
    </location>
</feature>
<reference evidence="8" key="2">
    <citation type="submission" date="2021-03" db="UniProtKB">
        <authorList>
            <consortium name="EnsemblPlants"/>
        </authorList>
    </citation>
    <scope>IDENTIFICATION</scope>
</reference>
<evidence type="ECO:0000313" key="9">
    <source>
        <dbReference type="Proteomes" id="UP000596661"/>
    </source>
</evidence>
<keyword evidence="4" id="KW-0195">Cyclin</keyword>
<comment type="subunit">
    <text evidence="2">Interacts with the CDC2 protein kinase to form a serine/threonine kinase holoenzyme complex also known as maturation promoting factor (MPF). The cyclin subunit imparts substrate specificity to the complex.</text>
</comment>
<dbReference type="CDD" id="cd20544">
    <property type="entry name" value="CYCLIN_AtCycD-like_rpt2"/>
    <property type="match status" value="1"/>
</dbReference>
<dbReference type="SUPFAM" id="SSF47954">
    <property type="entry name" value="Cyclin-like"/>
    <property type="match status" value="2"/>
</dbReference>
<dbReference type="InterPro" id="IPR036915">
    <property type="entry name" value="Cyclin-like_sf"/>
</dbReference>
<dbReference type="EnsemblPlants" id="evm.model.04.1716">
    <property type="protein sequence ID" value="cds.evm.model.04.1716"/>
    <property type="gene ID" value="evm.TU.04.1716"/>
</dbReference>
<evidence type="ECO:0000256" key="4">
    <source>
        <dbReference type="ARBA" id="ARBA00023127"/>
    </source>
</evidence>
<dbReference type="InterPro" id="IPR006671">
    <property type="entry name" value="Cyclin_N"/>
</dbReference>
<evidence type="ECO:0000256" key="3">
    <source>
        <dbReference type="ARBA" id="ARBA00022618"/>
    </source>
</evidence>
<keyword evidence="5" id="KW-0131">Cell cycle</keyword>
<evidence type="ECO:0000256" key="1">
    <source>
        <dbReference type="ARBA" id="ARBA00009065"/>
    </source>
</evidence>
<evidence type="ECO:0000256" key="6">
    <source>
        <dbReference type="ARBA" id="ARBA00032263"/>
    </source>
</evidence>
<dbReference type="AlphaFoldDB" id="A0A803PE86"/>
<dbReference type="Pfam" id="PF02984">
    <property type="entry name" value="Cyclin_C"/>
    <property type="match status" value="1"/>
</dbReference>
<dbReference type="InterPro" id="IPR004367">
    <property type="entry name" value="Cyclin_C-dom"/>
</dbReference>
<dbReference type="InterPro" id="IPR039361">
    <property type="entry name" value="Cyclin"/>
</dbReference>
<dbReference type="EMBL" id="UZAU01000400">
    <property type="status" value="NOT_ANNOTATED_CDS"/>
    <property type="molecule type" value="Genomic_DNA"/>
</dbReference>
<reference evidence="8" key="1">
    <citation type="submission" date="2018-11" db="EMBL/GenBank/DDBJ databases">
        <authorList>
            <person name="Grassa J C."/>
        </authorList>
    </citation>
    <scope>NUCLEOTIDE SEQUENCE [LARGE SCALE GENOMIC DNA]</scope>
</reference>
<organism evidence="8 9">
    <name type="scientific">Cannabis sativa</name>
    <name type="common">Hemp</name>
    <name type="synonym">Marijuana</name>
    <dbReference type="NCBI Taxonomy" id="3483"/>
    <lineage>
        <taxon>Eukaryota</taxon>
        <taxon>Viridiplantae</taxon>
        <taxon>Streptophyta</taxon>
        <taxon>Embryophyta</taxon>
        <taxon>Tracheophyta</taxon>
        <taxon>Spermatophyta</taxon>
        <taxon>Magnoliopsida</taxon>
        <taxon>eudicotyledons</taxon>
        <taxon>Gunneridae</taxon>
        <taxon>Pentapetalae</taxon>
        <taxon>rosids</taxon>
        <taxon>fabids</taxon>
        <taxon>Rosales</taxon>
        <taxon>Cannabaceae</taxon>
        <taxon>Cannabis</taxon>
    </lineage>
</organism>
<sequence length="329" mass="37159">MGALLSLTYCDQEAAGGVMLGETDVSTVLASSTWSWNGLLEPIVDKVLKVYSSTLLCSRLRYHAVVIESDCVNVVSSFNDHILSSNSDFLHNEATSIVNSFDSEVDQLQVLDSDMILRFRNDSGFVSARVEAVNWKGKGWPSQLLSVTCLSLAAKMEEISVPLLLDLQTKEPKFMFEPKTIQRMELIVMANLKWRLHLVTPFDFVHYFIWKLSSIGFQSEYQNHHHILISHTSNIIVLTCQVIEFLEFSPSTIGAAAVICAAEQYIDEYDQIWGCFHHRVSRERVRKCYNLMKHSICPLPQMKRPKLKPEPTCVSLLEVEPSKIGVTGT</sequence>
<dbReference type="FunFam" id="1.10.472.10:FF:000040">
    <property type="entry name" value="D6-type cyclin"/>
    <property type="match status" value="1"/>
</dbReference>
<dbReference type="Gene3D" id="1.10.472.10">
    <property type="entry name" value="Cyclin-like"/>
    <property type="match status" value="2"/>
</dbReference>
<dbReference type="SMART" id="SM01332">
    <property type="entry name" value="Cyclin_C"/>
    <property type="match status" value="1"/>
</dbReference>
<dbReference type="GO" id="GO:0051301">
    <property type="term" value="P:cell division"/>
    <property type="evidence" value="ECO:0007669"/>
    <property type="project" value="UniProtKB-KW"/>
</dbReference>
<accession>A0A803PE86</accession>
<keyword evidence="9" id="KW-1185">Reference proteome</keyword>
<protein>
    <recommendedName>
        <fullName evidence="6">B-like cyclin</fullName>
    </recommendedName>
</protein>
<dbReference type="PANTHER" id="PTHR10177">
    <property type="entry name" value="CYCLINS"/>
    <property type="match status" value="1"/>
</dbReference>
<evidence type="ECO:0000256" key="5">
    <source>
        <dbReference type="ARBA" id="ARBA00023306"/>
    </source>
</evidence>
<dbReference type="Gramene" id="evm.model.04.1716">
    <property type="protein sequence ID" value="cds.evm.model.04.1716"/>
    <property type="gene ID" value="evm.TU.04.1716"/>
</dbReference>
<name>A0A803PE86_CANSA</name>
<dbReference type="Pfam" id="PF00134">
    <property type="entry name" value="Cyclin_N"/>
    <property type="match status" value="1"/>
</dbReference>
<comment type="similarity">
    <text evidence="1">Belongs to the cyclin family. Cyclin D subfamily.</text>
</comment>
<keyword evidence="3" id="KW-0132">Cell division</keyword>
<evidence type="ECO:0000259" key="7">
    <source>
        <dbReference type="SMART" id="SM01332"/>
    </source>
</evidence>